<gene>
    <name evidence="1" type="ORF">FisN_10Hu161</name>
</gene>
<dbReference type="SUPFAM" id="SSF48452">
    <property type="entry name" value="TPR-like"/>
    <property type="match status" value="1"/>
</dbReference>
<dbReference type="AlphaFoldDB" id="A0A1Z5JXZ2"/>
<accession>A0A1Z5JXZ2</accession>
<comment type="caution">
    <text evidence="1">The sequence shown here is derived from an EMBL/GenBank/DDBJ whole genome shotgun (WGS) entry which is preliminary data.</text>
</comment>
<dbReference type="Proteomes" id="UP000198406">
    <property type="component" value="Unassembled WGS sequence"/>
</dbReference>
<keyword evidence="2" id="KW-1185">Reference proteome</keyword>
<evidence type="ECO:0000313" key="1">
    <source>
        <dbReference type="EMBL" id="GAX18631.1"/>
    </source>
</evidence>
<proteinExistence type="predicted"/>
<evidence type="ECO:0008006" key="3">
    <source>
        <dbReference type="Google" id="ProtNLM"/>
    </source>
</evidence>
<dbReference type="InParanoid" id="A0A1Z5JXZ2"/>
<protein>
    <recommendedName>
        <fullName evidence="3">KIF-binding protein</fullName>
    </recommendedName>
</protein>
<dbReference type="InterPro" id="IPR011990">
    <property type="entry name" value="TPR-like_helical_dom_sf"/>
</dbReference>
<dbReference type="OrthoDB" id="10665599at2759"/>
<evidence type="ECO:0000313" key="2">
    <source>
        <dbReference type="Proteomes" id="UP000198406"/>
    </source>
</evidence>
<organism evidence="1 2">
    <name type="scientific">Fistulifera solaris</name>
    <name type="common">Oleaginous diatom</name>
    <dbReference type="NCBI Taxonomy" id="1519565"/>
    <lineage>
        <taxon>Eukaryota</taxon>
        <taxon>Sar</taxon>
        <taxon>Stramenopiles</taxon>
        <taxon>Ochrophyta</taxon>
        <taxon>Bacillariophyta</taxon>
        <taxon>Bacillariophyceae</taxon>
        <taxon>Bacillariophycidae</taxon>
        <taxon>Naviculales</taxon>
        <taxon>Naviculaceae</taxon>
        <taxon>Fistulifera</taxon>
    </lineage>
</organism>
<reference evidence="1 2" key="1">
    <citation type="journal article" date="2015" name="Plant Cell">
        <title>Oil accumulation by the oleaginous diatom Fistulifera solaris as revealed by the genome and transcriptome.</title>
        <authorList>
            <person name="Tanaka T."/>
            <person name="Maeda Y."/>
            <person name="Veluchamy A."/>
            <person name="Tanaka M."/>
            <person name="Abida H."/>
            <person name="Marechal E."/>
            <person name="Bowler C."/>
            <person name="Muto M."/>
            <person name="Sunaga Y."/>
            <person name="Tanaka M."/>
            <person name="Yoshino T."/>
            <person name="Taniguchi T."/>
            <person name="Fukuda Y."/>
            <person name="Nemoto M."/>
            <person name="Matsumoto M."/>
            <person name="Wong P.S."/>
            <person name="Aburatani S."/>
            <person name="Fujibuchi W."/>
        </authorList>
    </citation>
    <scope>NUCLEOTIDE SEQUENCE [LARGE SCALE GENOMIC DNA]</scope>
    <source>
        <strain evidence="1 2">JPCC DA0580</strain>
    </source>
</reference>
<dbReference type="EMBL" id="BDSP01000131">
    <property type="protein sequence ID" value="GAX18631.1"/>
    <property type="molecule type" value="Genomic_DNA"/>
</dbReference>
<name>A0A1Z5JXZ2_FISSO</name>
<sequence length="230" mass="26013">MDSVNKNSSPHILLEFNKLAVSLLERGKSKEAMNHFLAGLTTVNTAEELVSDKDDSSPHNDARLFHTEDVLHATILPPLECADPSCNFFTLFDHALWYDETQLSNDPNDLSLVSSVYLYNIGLAFHREGFVRGKASLLHDALRFYRLAKECSFDSHCNSEDDHLILFAIHNNMGNIFAHFFDRVNARMCYKVMVELAPSMSRILAENEAFFATLYNLISGQEMFQFAPAA</sequence>